<evidence type="ECO:0000313" key="3">
    <source>
        <dbReference type="Proteomes" id="UP001430679"/>
    </source>
</evidence>
<feature type="transmembrane region" description="Helical" evidence="1">
    <location>
        <begin position="30"/>
        <end position="48"/>
    </location>
</feature>
<keyword evidence="3" id="KW-1185">Reference proteome</keyword>
<protein>
    <submittedName>
        <fullName evidence="2">Oligosaccharide repeat unit polymerase</fullName>
    </submittedName>
</protein>
<feature type="transmembrane region" description="Helical" evidence="1">
    <location>
        <begin position="367"/>
        <end position="386"/>
    </location>
</feature>
<evidence type="ECO:0000256" key="1">
    <source>
        <dbReference type="SAM" id="Phobius"/>
    </source>
</evidence>
<feature type="transmembrane region" description="Helical" evidence="1">
    <location>
        <begin position="176"/>
        <end position="196"/>
    </location>
</feature>
<comment type="caution">
    <text evidence="2">The sequence shown here is derived from an EMBL/GenBank/DDBJ whole genome shotgun (WGS) entry which is preliminary data.</text>
</comment>
<feature type="transmembrane region" description="Helical" evidence="1">
    <location>
        <begin position="97"/>
        <end position="115"/>
    </location>
</feature>
<keyword evidence="1" id="KW-0812">Transmembrane</keyword>
<name>A0ABS8M9W8_9FLAO</name>
<dbReference type="Pfam" id="PF14296">
    <property type="entry name" value="O-ag_pol_Wzy"/>
    <property type="match status" value="1"/>
</dbReference>
<reference evidence="2" key="1">
    <citation type="submission" date="2021-11" db="EMBL/GenBank/DDBJ databases">
        <title>Description of novel Flavobacterium species.</title>
        <authorList>
            <person name="Saticioglu I.B."/>
            <person name="Ay H."/>
            <person name="Altun S."/>
            <person name="Duman M."/>
        </authorList>
    </citation>
    <scope>NUCLEOTIDE SEQUENCE</scope>
    <source>
        <strain evidence="2">F-30</strain>
    </source>
</reference>
<feature type="transmembrane region" description="Helical" evidence="1">
    <location>
        <begin position="398"/>
        <end position="415"/>
    </location>
</feature>
<feature type="transmembrane region" description="Helical" evidence="1">
    <location>
        <begin position="136"/>
        <end position="156"/>
    </location>
</feature>
<evidence type="ECO:0000313" key="2">
    <source>
        <dbReference type="EMBL" id="MCC9061741.1"/>
    </source>
</evidence>
<feature type="transmembrane region" description="Helical" evidence="1">
    <location>
        <begin position="256"/>
        <end position="273"/>
    </location>
</feature>
<proteinExistence type="predicted"/>
<gene>
    <name evidence="2" type="ORF">LNP81_01900</name>
</gene>
<keyword evidence="1" id="KW-1133">Transmembrane helix</keyword>
<feature type="transmembrane region" description="Helical" evidence="1">
    <location>
        <begin position="7"/>
        <end position="24"/>
    </location>
</feature>
<feature type="transmembrane region" description="Helical" evidence="1">
    <location>
        <begin position="208"/>
        <end position="226"/>
    </location>
</feature>
<feature type="transmembrane region" description="Helical" evidence="1">
    <location>
        <begin position="421"/>
        <end position="439"/>
    </location>
</feature>
<dbReference type="RefSeq" id="WP_230033048.1">
    <property type="nucleotide sequence ID" value="NZ_JAJJMM010000001.1"/>
</dbReference>
<feature type="transmembrane region" description="Helical" evidence="1">
    <location>
        <begin position="60"/>
        <end position="77"/>
    </location>
</feature>
<dbReference type="Proteomes" id="UP001430679">
    <property type="component" value="Unassembled WGS sequence"/>
</dbReference>
<dbReference type="NCBIfam" id="TIGR04370">
    <property type="entry name" value="glyco_rpt_poly"/>
    <property type="match status" value="1"/>
</dbReference>
<dbReference type="EMBL" id="JAJJMM010000001">
    <property type="protein sequence ID" value="MCC9061741.1"/>
    <property type="molecule type" value="Genomic_DNA"/>
</dbReference>
<sequence length="450" mass="52096">MKFTKYSLFFSVLLVESILLFLLAPRHYDYNFNLFCMIQYFVSSFLFLKAKKKQNYFDFDMIFMFTYFFVMFFYPVFMFQSDPTKYFAFQYEFNENVISRATALSLLGMQAYFSGSLSFSNKQFKKMLPQKKYNSITTFSIISFVSFFLFIISGGYARLAGEYSGEAVEASGAASYFWVFSPAFLFCAIAFQFNNLYIIDQNKFRLKYLNKFLILYLFFFVGMILVAGSRTYPLQIILICCSLFTLFYKPISFFKFIPLIIIGVLAMFGINLLRGGDTTLELVDSVMDLVICNRNTYVSIDYVDVHGLTFGKSMLSVLLAPIPMMQSIIFSIFNIDSWDTSSALIISRISLGDKGSLGFGTNIIADLYMSFGLLGVVFFMFLLGKYIAKLLYFAKNNIYALVGYSVMISYSVFIVRAEFFFFSRFLLWGLFFVFCLDVYNNSIKRNNLKQ</sequence>
<keyword evidence="1" id="KW-0472">Membrane</keyword>
<accession>A0ABS8M9W8</accession>
<organism evidence="2 3">
    <name type="scientific">Flavobacterium piscisymbiosum</name>
    <dbReference type="NCBI Taxonomy" id="2893753"/>
    <lineage>
        <taxon>Bacteria</taxon>
        <taxon>Pseudomonadati</taxon>
        <taxon>Bacteroidota</taxon>
        <taxon>Flavobacteriia</taxon>
        <taxon>Flavobacteriales</taxon>
        <taxon>Flavobacteriaceae</taxon>
        <taxon>Flavobacterium</taxon>
    </lineage>
</organism>
<dbReference type="InterPro" id="IPR029468">
    <property type="entry name" value="O-ag_pol_Wzy"/>
</dbReference>